<evidence type="ECO:0000256" key="1">
    <source>
        <dbReference type="ARBA" id="ARBA00022857"/>
    </source>
</evidence>
<keyword evidence="2" id="KW-0560">Oxidoreductase</keyword>
<dbReference type="PANTHER" id="PTHR43981">
    <property type="entry name" value="ENOYL-[ACYL-CARRIER-PROTEIN] REDUCTASE, MITOCHONDRIAL"/>
    <property type="match status" value="1"/>
</dbReference>
<dbReference type="CDD" id="cd05282">
    <property type="entry name" value="ETR_like"/>
    <property type="match status" value="1"/>
</dbReference>
<gene>
    <name evidence="4" type="ORF">KXJ70_07015</name>
</gene>
<reference evidence="4" key="1">
    <citation type="submission" date="2021-07" db="EMBL/GenBank/DDBJ databases">
        <title>Zhongshania sp. CAU 1632 isolated from seawater.</title>
        <authorList>
            <person name="Kim W."/>
        </authorList>
    </citation>
    <scope>NUCLEOTIDE SEQUENCE</scope>
    <source>
        <strain evidence="4">CAU 1632</strain>
    </source>
</reference>
<dbReference type="InterPro" id="IPR051034">
    <property type="entry name" value="Mito_Enoyl-ACP_Reductase"/>
</dbReference>
<accession>A0ABS6VQB8</accession>
<evidence type="ECO:0000256" key="2">
    <source>
        <dbReference type="ARBA" id="ARBA00023002"/>
    </source>
</evidence>
<dbReference type="InterPro" id="IPR013154">
    <property type="entry name" value="ADH-like_N"/>
</dbReference>
<dbReference type="EMBL" id="JAHWDQ010000001">
    <property type="protein sequence ID" value="MBW2940516.1"/>
    <property type="molecule type" value="Genomic_DNA"/>
</dbReference>
<dbReference type="SMART" id="SM00829">
    <property type="entry name" value="PKS_ER"/>
    <property type="match status" value="1"/>
</dbReference>
<evidence type="ECO:0000313" key="4">
    <source>
        <dbReference type="EMBL" id="MBW2940516.1"/>
    </source>
</evidence>
<evidence type="ECO:0000259" key="3">
    <source>
        <dbReference type="SMART" id="SM00829"/>
    </source>
</evidence>
<name>A0ABS6VQB8_9GAMM</name>
<dbReference type="Proteomes" id="UP001166291">
    <property type="component" value="Unassembled WGS sequence"/>
</dbReference>
<keyword evidence="5" id="KW-1185">Reference proteome</keyword>
<dbReference type="InterPro" id="IPR013149">
    <property type="entry name" value="ADH-like_C"/>
</dbReference>
<dbReference type="RefSeq" id="WP_219042706.1">
    <property type="nucleotide sequence ID" value="NZ_JAHWDQ010000001.1"/>
</dbReference>
<feature type="domain" description="Enoyl reductase (ER)" evidence="3">
    <location>
        <begin position="10"/>
        <end position="322"/>
    </location>
</feature>
<proteinExistence type="predicted"/>
<dbReference type="PANTHER" id="PTHR43981:SF2">
    <property type="entry name" value="ENOYL-[ACYL-CARRIER-PROTEIN] REDUCTASE, MITOCHONDRIAL"/>
    <property type="match status" value="1"/>
</dbReference>
<evidence type="ECO:0000313" key="5">
    <source>
        <dbReference type="Proteomes" id="UP001166291"/>
    </source>
</evidence>
<dbReference type="Pfam" id="PF08240">
    <property type="entry name" value="ADH_N"/>
    <property type="match status" value="1"/>
</dbReference>
<protein>
    <submittedName>
        <fullName evidence="4">Zinc-dependent alcohol dehydrogenase family protein</fullName>
    </submittedName>
</protein>
<comment type="caution">
    <text evidence="4">The sequence shown here is derived from an EMBL/GenBank/DDBJ whole genome shotgun (WGS) entry which is preliminary data.</text>
</comment>
<dbReference type="Pfam" id="PF00107">
    <property type="entry name" value="ADH_zinc_N"/>
    <property type="match status" value="1"/>
</dbReference>
<organism evidence="4 5">
    <name type="scientific">Zhongshania aquimaris</name>
    <dbReference type="NCBI Taxonomy" id="2857107"/>
    <lineage>
        <taxon>Bacteria</taxon>
        <taxon>Pseudomonadati</taxon>
        <taxon>Pseudomonadota</taxon>
        <taxon>Gammaproteobacteria</taxon>
        <taxon>Cellvibrionales</taxon>
        <taxon>Spongiibacteraceae</taxon>
        <taxon>Zhongshania</taxon>
    </lineage>
</organism>
<sequence>MLKAQYNERGPVPQKSITAVEFEAPALANDEALVELIASPINPSDVLTLTGEYGILPPLPAIGGNEGVGKIVKLGGKGPAIGQTVLLPAGSGTWATHMVCKTAQLIPVPNEADPKQLAMMTINPPTALLMLEEFVDLKPGDWVIQNAANSGVGSYLIQLAKIKGLKTINVVRRESAVEGVKAQGADVVLVDGPKLAKQVAELTGDNQPKLGIDAVGGSSTDRVAASLAMGGTLVNYGLMSGEPCQVSASSFVFRDVTLKGFWLARWFRNAAPEKQKAVFGQIIQYVAEGKLQTKIHAEYPVSEIKQAVAAAAEGGREGKILVVA</sequence>
<keyword evidence="1" id="KW-0521">NADP</keyword>
<dbReference type="InterPro" id="IPR020843">
    <property type="entry name" value="ER"/>
</dbReference>